<dbReference type="Proteomes" id="UP001500908">
    <property type="component" value="Unassembled WGS sequence"/>
</dbReference>
<evidence type="ECO:0000313" key="1">
    <source>
        <dbReference type="EMBL" id="GAA3767103.1"/>
    </source>
</evidence>
<dbReference type="RefSeq" id="WP_344977563.1">
    <property type="nucleotide sequence ID" value="NZ_BAABDD010000060.1"/>
</dbReference>
<dbReference type="EMBL" id="BAABDD010000060">
    <property type="protein sequence ID" value="GAA3767103.1"/>
    <property type="molecule type" value="Genomic_DNA"/>
</dbReference>
<organism evidence="1 2">
    <name type="scientific">Salinactinospora qingdaonensis</name>
    <dbReference type="NCBI Taxonomy" id="702744"/>
    <lineage>
        <taxon>Bacteria</taxon>
        <taxon>Bacillati</taxon>
        <taxon>Actinomycetota</taxon>
        <taxon>Actinomycetes</taxon>
        <taxon>Streptosporangiales</taxon>
        <taxon>Nocardiopsidaceae</taxon>
        <taxon>Salinactinospora</taxon>
    </lineage>
</organism>
<keyword evidence="2" id="KW-1185">Reference proteome</keyword>
<proteinExistence type="predicted"/>
<protein>
    <submittedName>
        <fullName evidence="1">Uncharacterized protein</fullName>
    </submittedName>
</protein>
<gene>
    <name evidence="1" type="ORF">GCM10022402_50040</name>
</gene>
<name>A0ABP7GLZ3_9ACTN</name>
<comment type="caution">
    <text evidence="1">The sequence shown here is derived from an EMBL/GenBank/DDBJ whole genome shotgun (WGS) entry which is preliminary data.</text>
</comment>
<reference evidence="2" key="1">
    <citation type="journal article" date="2019" name="Int. J. Syst. Evol. Microbiol.">
        <title>The Global Catalogue of Microorganisms (GCM) 10K type strain sequencing project: providing services to taxonomists for standard genome sequencing and annotation.</title>
        <authorList>
            <consortium name="The Broad Institute Genomics Platform"/>
            <consortium name="The Broad Institute Genome Sequencing Center for Infectious Disease"/>
            <person name="Wu L."/>
            <person name="Ma J."/>
        </authorList>
    </citation>
    <scope>NUCLEOTIDE SEQUENCE [LARGE SCALE GENOMIC DNA]</scope>
    <source>
        <strain evidence="2">JCM 17137</strain>
    </source>
</reference>
<accession>A0ABP7GLZ3</accession>
<evidence type="ECO:0000313" key="2">
    <source>
        <dbReference type="Proteomes" id="UP001500908"/>
    </source>
</evidence>
<sequence length="178" mass="20227">MEASANIVVVDHTHVERVHRLLDTYTPELSVRLLNSLNEGQASLEAIDHVLNQRGAVAEARYVTAGVSGARTSYRLSDGRRIYVKWIRPVRLPHTCADCRFNNETDCQEGFYGLRLYRSREDGYLVGICRQRMDLCLPLAEFNRSRLADEILAFRHAEHVRLTKDATTSAPSPAEEKE</sequence>